<dbReference type="KEGG" id="ehn:H9Q80_13195"/>
<reference evidence="5 6" key="1">
    <citation type="submission" date="2020-08" db="EMBL/GenBank/DDBJ databases">
        <authorList>
            <person name="Liu C."/>
            <person name="Sun Q."/>
        </authorList>
    </citation>
    <scope>NUCLEOTIDE SEQUENCE [LARGE SCALE GENOMIC DNA]</scope>
    <source>
        <strain evidence="5 6">NSJ-61</strain>
    </source>
</reference>
<protein>
    <submittedName>
        <fullName evidence="5">Aldo/keto reductase</fullName>
    </submittedName>
</protein>
<evidence type="ECO:0000259" key="4">
    <source>
        <dbReference type="Pfam" id="PF00248"/>
    </source>
</evidence>
<keyword evidence="6" id="KW-1185">Reference proteome</keyword>
<keyword evidence="1" id="KW-0521">NADP</keyword>
<organism evidence="5 6">
    <name type="scientific">[Eubacterium] hominis</name>
    <dbReference type="NCBI Taxonomy" id="2764325"/>
    <lineage>
        <taxon>Bacteria</taxon>
        <taxon>Bacillati</taxon>
        <taxon>Bacillota</taxon>
        <taxon>Erysipelotrichia</taxon>
        <taxon>Erysipelotrichales</taxon>
        <taxon>Erysipelotrichaceae</taxon>
        <taxon>Amedibacillus</taxon>
    </lineage>
</organism>
<proteinExistence type="inferred from homology"/>
<evidence type="ECO:0000256" key="3">
    <source>
        <dbReference type="ARBA" id="ARBA00038157"/>
    </source>
</evidence>
<dbReference type="GO" id="GO:0016491">
    <property type="term" value="F:oxidoreductase activity"/>
    <property type="evidence" value="ECO:0007669"/>
    <property type="project" value="UniProtKB-KW"/>
</dbReference>
<accession>A0A7G9GK81</accession>
<dbReference type="Proteomes" id="UP000515856">
    <property type="component" value="Chromosome"/>
</dbReference>
<dbReference type="PANTHER" id="PTHR43364">
    <property type="entry name" value="NADH-SPECIFIC METHYLGLYOXAL REDUCTASE-RELATED"/>
    <property type="match status" value="1"/>
</dbReference>
<gene>
    <name evidence="5" type="ORF">H9Q80_13195</name>
</gene>
<dbReference type="RefSeq" id="WP_117536426.1">
    <property type="nucleotide sequence ID" value="NZ_CP060636.1"/>
</dbReference>
<dbReference type="SUPFAM" id="SSF51430">
    <property type="entry name" value="NAD(P)-linked oxidoreductase"/>
    <property type="match status" value="1"/>
</dbReference>
<name>A0A7G9GK81_9FIRM</name>
<dbReference type="FunFam" id="3.20.20.100:FF:000008">
    <property type="entry name" value="Aldo/keto reductase family oxidoreductase"/>
    <property type="match status" value="1"/>
</dbReference>
<dbReference type="Gene3D" id="3.20.20.100">
    <property type="entry name" value="NADP-dependent oxidoreductase domain"/>
    <property type="match status" value="1"/>
</dbReference>
<evidence type="ECO:0000256" key="2">
    <source>
        <dbReference type="ARBA" id="ARBA00023002"/>
    </source>
</evidence>
<dbReference type="GO" id="GO:0005829">
    <property type="term" value="C:cytosol"/>
    <property type="evidence" value="ECO:0007669"/>
    <property type="project" value="TreeGrafter"/>
</dbReference>
<evidence type="ECO:0000313" key="5">
    <source>
        <dbReference type="EMBL" id="QNM11213.1"/>
    </source>
</evidence>
<dbReference type="InterPro" id="IPR023210">
    <property type="entry name" value="NADP_OxRdtase_dom"/>
</dbReference>
<dbReference type="EMBL" id="CP060636">
    <property type="protein sequence ID" value="QNM11213.1"/>
    <property type="molecule type" value="Genomic_DNA"/>
</dbReference>
<evidence type="ECO:0000313" key="6">
    <source>
        <dbReference type="Proteomes" id="UP000515856"/>
    </source>
</evidence>
<dbReference type="CDD" id="cd19092">
    <property type="entry name" value="AKR_BsYcsN_EcYdhF-like"/>
    <property type="match status" value="1"/>
</dbReference>
<keyword evidence="2" id="KW-0560">Oxidoreductase</keyword>
<dbReference type="InterPro" id="IPR050523">
    <property type="entry name" value="AKR_Detox_Biosynth"/>
</dbReference>
<dbReference type="Pfam" id="PF00248">
    <property type="entry name" value="Aldo_ket_red"/>
    <property type="match status" value="1"/>
</dbReference>
<feature type="domain" description="NADP-dependent oxidoreductase" evidence="4">
    <location>
        <begin position="14"/>
        <end position="298"/>
    </location>
</feature>
<dbReference type="InterPro" id="IPR036812">
    <property type="entry name" value="NAD(P)_OxRdtase_dom_sf"/>
</dbReference>
<dbReference type="AlphaFoldDB" id="A0A7G9GK81"/>
<evidence type="ECO:0000256" key="1">
    <source>
        <dbReference type="ARBA" id="ARBA00022857"/>
    </source>
</evidence>
<dbReference type="PANTHER" id="PTHR43364:SF1">
    <property type="entry name" value="OXIDOREDUCTASE YDHF"/>
    <property type="match status" value="1"/>
</dbReference>
<sequence length="307" mass="35059">MKQIMIKEKKASALVQGCMRISGLHDDELEQLIKTDLACGINFFDHADIYGGGECEKAFGRILKKEPHLRDQMILQSKCGIHRGEQITYYDFSKDYILSCVDQSLDNLHTDHLDYLLLHRPDALMDPDEVNDAFDILYQSGKVLHFGVSNQSPAQMELMKKGVHYPLEINQIQLSVMHTPMLDAGFNVNTMFDGAIDRDQSVIEYCRIHDVTLQCWSPFQYGMFEGVFLNNEKFPEVNRVIDELAARYGVSNSSIAVAWLLRHPANMQVILGSTNVNRMSELVNSCDIELTREEWYRIYIAAGNMLP</sequence>
<comment type="similarity">
    <text evidence="3">Belongs to the aldo/keto reductase family. Aldo/keto reductase 2 subfamily.</text>
</comment>